<name>A0ABS5SET9_9BACT</name>
<keyword evidence="6" id="KW-0408">Iron</keyword>
<dbReference type="PROSITE" id="PS51918">
    <property type="entry name" value="RADICAL_SAM"/>
    <property type="match status" value="1"/>
</dbReference>
<dbReference type="PANTHER" id="PTHR46124:SF2">
    <property type="entry name" value="D-AMINOACYL-TRNA DEACYLASE"/>
    <property type="match status" value="1"/>
</dbReference>
<accession>A0ABS5SET9</accession>
<dbReference type="SFLD" id="SFLDG01111">
    <property type="entry name" value="Uncharacterised_Radical_SAM_Su"/>
    <property type="match status" value="1"/>
</dbReference>
<dbReference type="InterPro" id="IPR032466">
    <property type="entry name" value="Metal_Hydrolase"/>
</dbReference>
<dbReference type="NCBIfam" id="TIGR00010">
    <property type="entry name" value="YchF/TatD family DNA exonuclease"/>
    <property type="match status" value="1"/>
</dbReference>
<evidence type="ECO:0000256" key="4">
    <source>
        <dbReference type="ARBA" id="ARBA00022723"/>
    </source>
</evidence>
<comment type="similarity">
    <text evidence="2">Belongs to the metallo-dependent hydrolases superfamily. TatD-type hydrolase family.</text>
</comment>
<evidence type="ECO:0000256" key="6">
    <source>
        <dbReference type="ARBA" id="ARBA00023004"/>
    </source>
</evidence>
<dbReference type="EMBL" id="JAHCVK010000006">
    <property type="protein sequence ID" value="MBT0653888.1"/>
    <property type="molecule type" value="Genomic_DNA"/>
</dbReference>
<dbReference type="SFLD" id="SFLDS00029">
    <property type="entry name" value="Radical_SAM"/>
    <property type="match status" value="1"/>
</dbReference>
<dbReference type="InterPro" id="IPR018228">
    <property type="entry name" value="DNase_TatD-rel_CS"/>
</dbReference>
<dbReference type="InterPro" id="IPR023821">
    <property type="entry name" value="rSAM_TatD-assoc"/>
</dbReference>
<dbReference type="SUPFAM" id="SSF51556">
    <property type="entry name" value="Metallo-dependent hydrolases"/>
    <property type="match status" value="1"/>
</dbReference>
<evidence type="ECO:0000256" key="1">
    <source>
        <dbReference type="ARBA" id="ARBA00001966"/>
    </source>
</evidence>
<dbReference type="NCBIfam" id="TIGR04038">
    <property type="entry name" value="tatD_link_rSAM"/>
    <property type="match status" value="1"/>
</dbReference>
<dbReference type="GO" id="GO:0004527">
    <property type="term" value="F:exonuclease activity"/>
    <property type="evidence" value="ECO:0007669"/>
    <property type="project" value="UniProtKB-KW"/>
</dbReference>
<evidence type="ECO:0000259" key="8">
    <source>
        <dbReference type="PROSITE" id="PS51918"/>
    </source>
</evidence>
<keyword evidence="10" id="KW-1185">Reference proteome</keyword>
<evidence type="ECO:0000256" key="7">
    <source>
        <dbReference type="ARBA" id="ARBA00023014"/>
    </source>
</evidence>
<keyword evidence="4" id="KW-0479">Metal-binding</keyword>
<dbReference type="InterPro" id="IPR001130">
    <property type="entry name" value="TatD-like"/>
</dbReference>
<protein>
    <submittedName>
        <fullName evidence="9">YchF/TatD family DNA exonuclease</fullName>
    </submittedName>
</protein>
<evidence type="ECO:0000256" key="3">
    <source>
        <dbReference type="ARBA" id="ARBA00022691"/>
    </source>
</evidence>
<comment type="cofactor">
    <cofactor evidence="1">
        <name>[4Fe-4S] cluster</name>
        <dbReference type="ChEBI" id="CHEBI:49883"/>
    </cofactor>
</comment>
<keyword evidence="9" id="KW-0269">Exonuclease</keyword>
<organism evidence="9 10">
    <name type="scientific">Geomobilimonas luticola</name>
    <dbReference type="NCBI Taxonomy" id="1114878"/>
    <lineage>
        <taxon>Bacteria</taxon>
        <taxon>Pseudomonadati</taxon>
        <taxon>Thermodesulfobacteriota</taxon>
        <taxon>Desulfuromonadia</taxon>
        <taxon>Geobacterales</taxon>
        <taxon>Geobacteraceae</taxon>
        <taxon>Geomobilimonas</taxon>
    </lineage>
</organism>
<evidence type="ECO:0000256" key="2">
    <source>
        <dbReference type="ARBA" id="ARBA00009275"/>
    </source>
</evidence>
<dbReference type="Pfam" id="PF04055">
    <property type="entry name" value="Radical_SAM"/>
    <property type="match status" value="1"/>
</dbReference>
<dbReference type="CDD" id="cd01335">
    <property type="entry name" value="Radical_SAM"/>
    <property type="match status" value="1"/>
</dbReference>
<dbReference type="Pfam" id="PF01026">
    <property type="entry name" value="TatD_DNase"/>
    <property type="match status" value="1"/>
</dbReference>
<dbReference type="InterPro" id="IPR007197">
    <property type="entry name" value="rSAM"/>
</dbReference>
<dbReference type="SUPFAM" id="SSF102114">
    <property type="entry name" value="Radical SAM enzymes"/>
    <property type="match status" value="1"/>
</dbReference>
<evidence type="ECO:0000313" key="10">
    <source>
        <dbReference type="Proteomes" id="UP000756860"/>
    </source>
</evidence>
<dbReference type="InterPro" id="IPR058240">
    <property type="entry name" value="rSAM_sf"/>
</dbReference>
<keyword evidence="5" id="KW-0378">Hydrolase</keyword>
<keyword evidence="7" id="KW-0411">Iron-sulfur</keyword>
<dbReference type="CDD" id="cd01310">
    <property type="entry name" value="TatD_DNAse"/>
    <property type="match status" value="1"/>
</dbReference>
<reference evidence="9 10" key="1">
    <citation type="submission" date="2021-05" db="EMBL/GenBank/DDBJ databases">
        <title>The draft genome of Geobacter luticola JCM 17780.</title>
        <authorList>
            <person name="Xu Z."/>
            <person name="Masuda Y."/>
            <person name="Itoh H."/>
            <person name="Senoo K."/>
        </authorList>
    </citation>
    <scope>NUCLEOTIDE SEQUENCE [LARGE SCALE GENOMIC DNA]</scope>
    <source>
        <strain evidence="9 10">JCM 17780</strain>
    </source>
</reference>
<proteinExistence type="inferred from homology"/>
<dbReference type="RefSeq" id="WP_214175897.1">
    <property type="nucleotide sequence ID" value="NZ_JAHCVK010000006.1"/>
</dbReference>
<feature type="domain" description="Radical SAM core" evidence="8">
    <location>
        <begin position="271"/>
        <end position="462"/>
    </location>
</feature>
<dbReference type="InterPro" id="IPR013785">
    <property type="entry name" value="Aldolase_TIM"/>
</dbReference>
<dbReference type="Proteomes" id="UP000756860">
    <property type="component" value="Unassembled WGS sequence"/>
</dbReference>
<keyword evidence="9" id="KW-0540">Nuclease</keyword>
<evidence type="ECO:0000313" key="9">
    <source>
        <dbReference type="EMBL" id="MBT0653888.1"/>
    </source>
</evidence>
<dbReference type="Gene3D" id="3.20.20.140">
    <property type="entry name" value="Metal-dependent hydrolases"/>
    <property type="match status" value="1"/>
</dbReference>
<comment type="caution">
    <text evidence="9">The sequence shown here is derived from an EMBL/GenBank/DDBJ whole genome shotgun (WGS) entry which is preliminary data.</text>
</comment>
<dbReference type="PROSITE" id="PS01090">
    <property type="entry name" value="TATD_2"/>
    <property type="match status" value="1"/>
</dbReference>
<keyword evidence="3" id="KW-0949">S-adenosyl-L-methionine</keyword>
<sequence length="462" mass="51078">MTADVTLIDSHAHIYGKEFHADFAEMLQRAADAGVSHIITVGADLESSRQACDLATSYEQIHCAVGIHPHDADRVTDKCYEVVRELATQHPKVVAIGEIGLDFYRDRSPRDVQETVFRRFIRLARELSLPVIVHDRDAHDRVMAILREEKAEEVGGVLHCFSGDLAMARECVEMGFYISIPGTVTYPGNEALREVVRGIKIEHLLVETDCPYLTPVPHRGKRNEPAHVRLTAEKVAEVKGLSLEDVGRITSLNTHRLFGIGTVPQKTRIAYRIRNSLYLNITNRCSNRCSFCAKFDDFTVKGHYLHLEHEPDFAEVMAATGDPAGYDEVVFCGYGEPLLRLDLIKEVAAALKQTGVRIRINTDGQGNLVHGRNILPELAGLIDTVSVSLNAADAVTYARLCNTPFGLAGFEGVCSFLSEAKKYIPQVVATAVTIPGLDISDVRRLAESLGVEFRAREYAEVG</sequence>
<evidence type="ECO:0000256" key="5">
    <source>
        <dbReference type="ARBA" id="ARBA00022801"/>
    </source>
</evidence>
<dbReference type="PANTHER" id="PTHR46124">
    <property type="entry name" value="D-AMINOACYL-TRNA DEACYLASE"/>
    <property type="match status" value="1"/>
</dbReference>
<dbReference type="Gene3D" id="3.20.20.70">
    <property type="entry name" value="Aldolase class I"/>
    <property type="match status" value="1"/>
</dbReference>
<gene>
    <name evidence="9" type="ORF">KI810_12535</name>
</gene>
<dbReference type="InterPro" id="IPR015991">
    <property type="entry name" value="TatD/YcfH-like"/>
</dbReference>